<organism evidence="2 3">
    <name type="scientific">Christensenella hongkongensis</name>
    <dbReference type="NCBI Taxonomy" id="270498"/>
    <lineage>
        <taxon>Bacteria</taxon>
        <taxon>Bacillati</taxon>
        <taxon>Bacillota</taxon>
        <taxon>Clostridia</taxon>
        <taxon>Christensenellales</taxon>
        <taxon>Christensenellaceae</taxon>
        <taxon>Christensenella</taxon>
    </lineage>
</organism>
<accession>A0A0M2NPZ0</accession>
<evidence type="ECO:0000256" key="1">
    <source>
        <dbReference type="SAM" id="Phobius"/>
    </source>
</evidence>
<reference evidence="2 3" key="1">
    <citation type="submission" date="2015-04" db="EMBL/GenBank/DDBJ databases">
        <title>Draft genome sequence of bacteremic isolate Catabacter hongkongensis type strain HKU16T.</title>
        <authorList>
            <person name="Lau S.K."/>
            <person name="Teng J.L."/>
            <person name="Huang Y."/>
            <person name="Curreem S.O."/>
            <person name="Tsui S.K."/>
            <person name="Woo P.C."/>
        </authorList>
    </citation>
    <scope>NUCLEOTIDE SEQUENCE [LARGE SCALE GENOMIC DNA]</scope>
    <source>
        <strain evidence="2 3">HKU16</strain>
    </source>
</reference>
<feature type="transmembrane region" description="Helical" evidence="1">
    <location>
        <begin position="12"/>
        <end position="36"/>
    </location>
</feature>
<dbReference type="PATRIC" id="fig|270498.16.peg.726"/>
<keyword evidence="1" id="KW-0812">Transmembrane</keyword>
<evidence type="ECO:0008006" key="4">
    <source>
        <dbReference type="Google" id="ProtNLM"/>
    </source>
</evidence>
<dbReference type="EMBL" id="LAYJ01000002">
    <property type="protein sequence ID" value="KKI52472.1"/>
    <property type="molecule type" value="Genomic_DNA"/>
</dbReference>
<dbReference type="AlphaFoldDB" id="A0A0M2NPZ0"/>
<feature type="transmembrane region" description="Helical" evidence="1">
    <location>
        <begin position="48"/>
        <end position="79"/>
    </location>
</feature>
<keyword evidence="1" id="KW-1133">Transmembrane helix</keyword>
<dbReference type="STRING" id="270498.CHK_0006"/>
<dbReference type="Proteomes" id="UP000034076">
    <property type="component" value="Unassembled WGS sequence"/>
</dbReference>
<name>A0A0M2NPZ0_9FIRM</name>
<comment type="caution">
    <text evidence="2">The sequence shown here is derived from an EMBL/GenBank/DDBJ whole genome shotgun (WGS) entry which is preliminary data.</text>
</comment>
<evidence type="ECO:0000313" key="2">
    <source>
        <dbReference type="EMBL" id="KKI52472.1"/>
    </source>
</evidence>
<keyword evidence="3" id="KW-1185">Reference proteome</keyword>
<gene>
    <name evidence="2" type="ORF">CHK_0006</name>
</gene>
<proteinExistence type="predicted"/>
<evidence type="ECO:0000313" key="3">
    <source>
        <dbReference type="Proteomes" id="UP000034076"/>
    </source>
</evidence>
<keyword evidence="1" id="KW-0472">Membrane</keyword>
<protein>
    <recommendedName>
        <fullName evidence="4">DUF4190 domain-containing protein</fullName>
    </recommendedName>
</protein>
<sequence length="80" mass="8350">MAVASLVCGILGLILCWVPFAGLIINAMAIIFFILARKDGPNAQSGMATAGFVCGIIGFIVALFVTIAVGIACTGLWWLY</sequence>